<dbReference type="Gene3D" id="3.30.1370.100">
    <property type="entry name" value="MutL, C-terminal domain, regulatory subdomain"/>
    <property type="match status" value="1"/>
</dbReference>
<dbReference type="AlphaFoldDB" id="A0A518D9C5"/>
<dbReference type="HAMAP" id="MF_00149">
    <property type="entry name" value="DNA_mis_repair"/>
    <property type="match status" value="1"/>
</dbReference>
<dbReference type="InterPro" id="IPR037198">
    <property type="entry name" value="MutL_C_sf"/>
</dbReference>
<dbReference type="InterPro" id="IPR042120">
    <property type="entry name" value="MutL_C_dimsub"/>
</dbReference>
<accession>A0A518D9C5</accession>
<dbReference type="KEGG" id="pnd:Pla175_14440"/>
<keyword evidence="4 5" id="KW-0234">DNA repair</keyword>
<dbReference type="Gene3D" id="3.30.565.10">
    <property type="entry name" value="Histidine kinase-like ATPase, C-terminal domain"/>
    <property type="match status" value="1"/>
</dbReference>
<dbReference type="GO" id="GO:0032300">
    <property type="term" value="C:mismatch repair complex"/>
    <property type="evidence" value="ECO:0007669"/>
    <property type="project" value="InterPro"/>
</dbReference>
<dbReference type="GO" id="GO:0030983">
    <property type="term" value="F:mismatched DNA binding"/>
    <property type="evidence" value="ECO:0007669"/>
    <property type="project" value="InterPro"/>
</dbReference>
<feature type="domain" description="MutL C-terminal dimerisation" evidence="7">
    <location>
        <begin position="464"/>
        <end position="606"/>
    </location>
</feature>
<evidence type="ECO:0000256" key="6">
    <source>
        <dbReference type="SAM" id="MobiDB-lite"/>
    </source>
</evidence>
<dbReference type="OrthoDB" id="9763467at2"/>
<evidence type="ECO:0000313" key="10">
    <source>
        <dbReference type="Proteomes" id="UP000317429"/>
    </source>
</evidence>
<dbReference type="InterPro" id="IPR013507">
    <property type="entry name" value="DNA_mismatch_S5_2-like"/>
</dbReference>
<dbReference type="PROSITE" id="PS00058">
    <property type="entry name" value="DNA_MISMATCH_REPAIR_1"/>
    <property type="match status" value="1"/>
</dbReference>
<dbReference type="InterPro" id="IPR036890">
    <property type="entry name" value="HATPase_C_sf"/>
</dbReference>
<dbReference type="GO" id="GO:0006298">
    <property type="term" value="P:mismatch repair"/>
    <property type="evidence" value="ECO:0007669"/>
    <property type="project" value="UniProtKB-UniRule"/>
</dbReference>
<dbReference type="InterPro" id="IPR002099">
    <property type="entry name" value="MutL/Mlh/PMS"/>
</dbReference>
<evidence type="ECO:0000256" key="2">
    <source>
        <dbReference type="ARBA" id="ARBA00021975"/>
    </source>
</evidence>
<dbReference type="SUPFAM" id="SSF55874">
    <property type="entry name" value="ATPase domain of HSP90 chaperone/DNA topoisomerase II/histidine kinase"/>
    <property type="match status" value="1"/>
</dbReference>
<dbReference type="InterPro" id="IPR014790">
    <property type="entry name" value="MutL_C"/>
</dbReference>
<gene>
    <name evidence="5 9" type="primary">mutL</name>
    <name evidence="9" type="ORF">Pla175_14440</name>
</gene>
<dbReference type="Pfam" id="PF13589">
    <property type="entry name" value="HATPase_c_3"/>
    <property type="match status" value="1"/>
</dbReference>
<dbReference type="Gene3D" id="3.30.1540.20">
    <property type="entry name" value="MutL, C-terminal domain, dimerisation subdomain"/>
    <property type="match status" value="1"/>
</dbReference>
<dbReference type="PANTHER" id="PTHR10073:SF12">
    <property type="entry name" value="DNA MISMATCH REPAIR PROTEIN MLH1"/>
    <property type="match status" value="1"/>
</dbReference>
<dbReference type="RefSeq" id="WP_145282606.1">
    <property type="nucleotide sequence ID" value="NZ_CP036291.1"/>
</dbReference>
<feature type="region of interest" description="Disordered" evidence="6">
    <location>
        <begin position="338"/>
        <end position="370"/>
    </location>
</feature>
<protein>
    <recommendedName>
        <fullName evidence="2 5">DNA mismatch repair protein MutL</fullName>
    </recommendedName>
</protein>
<keyword evidence="10" id="KW-1185">Reference proteome</keyword>
<comment type="similarity">
    <text evidence="1 5">Belongs to the DNA mismatch repair MutL/HexB family.</text>
</comment>
<organism evidence="9 10">
    <name type="scientific">Pirellulimonas nuda</name>
    <dbReference type="NCBI Taxonomy" id="2528009"/>
    <lineage>
        <taxon>Bacteria</taxon>
        <taxon>Pseudomonadati</taxon>
        <taxon>Planctomycetota</taxon>
        <taxon>Planctomycetia</taxon>
        <taxon>Pirellulales</taxon>
        <taxon>Lacipirellulaceae</taxon>
        <taxon>Pirellulimonas</taxon>
    </lineage>
</organism>
<dbReference type="Proteomes" id="UP000317429">
    <property type="component" value="Chromosome"/>
</dbReference>
<name>A0A518D9C5_9BACT</name>
<dbReference type="InterPro" id="IPR014762">
    <property type="entry name" value="DNA_mismatch_repair_CS"/>
</dbReference>
<dbReference type="NCBIfam" id="TIGR00585">
    <property type="entry name" value="mutl"/>
    <property type="match status" value="1"/>
</dbReference>
<dbReference type="GO" id="GO:0005524">
    <property type="term" value="F:ATP binding"/>
    <property type="evidence" value="ECO:0007669"/>
    <property type="project" value="InterPro"/>
</dbReference>
<feature type="region of interest" description="Disordered" evidence="6">
    <location>
        <begin position="385"/>
        <end position="441"/>
    </location>
</feature>
<dbReference type="GO" id="GO:0140664">
    <property type="term" value="F:ATP-dependent DNA damage sensor activity"/>
    <property type="evidence" value="ECO:0007669"/>
    <property type="project" value="InterPro"/>
</dbReference>
<evidence type="ECO:0000256" key="3">
    <source>
        <dbReference type="ARBA" id="ARBA00022763"/>
    </source>
</evidence>
<dbReference type="Pfam" id="PF08676">
    <property type="entry name" value="MutL_C"/>
    <property type="match status" value="1"/>
</dbReference>
<feature type="domain" description="DNA mismatch repair protein S5" evidence="8">
    <location>
        <begin position="214"/>
        <end position="332"/>
    </location>
</feature>
<dbReference type="SUPFAM" id="SSF118116">
    <property type="entry name" value="DNA mismatch repair protein MutL"/>
    <property type="match status" value="1"/>
</dbReference>
<dbReference type="SMART" id="SM01340">
    <property type="entry name" value="DNA_mis_repair"/>
    <property type="match status" value="1"/>
</dbReference>
<dbReference type="SUPFAM" id="SSF54211">
    <property type="entry name" value="Ribosomal protein S5 domain 2-like"/>
    <property type="match status" value="1"/>
</dbReference>
<reference evidence="9 10" key="1">
    <citation type="submission" date="2019-02" db="EMBL/GenBank/DDBJ databases">
        <title>Deep-cultivation of Planctomycetes and their phenomic and genomic characterization uncovers novel biology.</title>
        <authorList>
            <person name="Wiegand S."/>
            <person name="Jogler M."/>
            <person name="Boedeker C."/>
            <person name="Pinto D."/>
            <person name="Vollmers J."/>
            <person name="Rivas-Marin E."/>
            <person name="Kohn T."/>
            <person name="Peeters S.H."/>
            <person name="Heuer A."/>
            <person name="Rast P."/>
            <person name="Oberbeckmann S."/>
            <person name="Bunk B."/>
            <person name="Jeske O."/>
            <person name="Meyerdierks A."/>
            <person name="Storesund J.E."/>
            <person name="Kallscheuer N."/>
            <person name="Luecker S."/>
            <person name="Lage O.M."/>
            <person name="Pohl T."/>
            <person name="Merkel B.J."/>
            <person name="Hornburger P."/>
            <person name="Mueller R.-W."/>
            <person name="Bruemmer F."/>
            <person name="Labrenz M."/>
            <person name="Spormann A.M."/>
            <person name="Op den Camp H."/>
            <person name="Overmann J."/>
            <person name="Amann R."/>
            <person name="Jetten M.S.M."/>
            <person name="Mascher T."/>
            <person name="Medema M.H."/>
            <person name="Devos D.P."/>
            <person name="Kaster A.-K."/>
            <person name="Ovreas L."/>
            <person name="Rohde M."/>
            <person name="Galperin M.Y."/>
            <person name="Jogler C."/>
        </authorList>
    </citation>
    <scope>NUCLEOTIDE SEQUENCE [LARGE SCALE GENOMIC DNA]</scope>
    <source>
        <strain evidence="9 10">Pla175</strain>
    </source>
</reference>
<dbReference type="Pfam" id="PF01119">
    <property type="entry name" value="DNA_mis_repair"/>
    <property type="match status" value="1"/>
</dbReference>
<dbReference type="InterPro" id="IPR014721">
    <property type="entry name" value="Ribsml_uS5_D2-typ_fold_subgr"/>
</dbReference>
<evidence type="ECO:0000259" key="7">
    <source>
        <dbReference type="SMART" id="SM00853"/>
    </source>
</evidence>
<comment type="function">
    <text evidence="5">This protein is involved in the repair of mismatches in DNA. It is required for dam-dependent methyl-directed DNA mismatch repair. May act as a 'molecular matchmaker', a protein that promotes the formation of a stable complex between two or more DNA-binding proteins in an ATP-dependent manner without itself being part of a final effector complex.</text>
</comment>
<dbReference type="EMBL" id="CP036291">
    <property type="protein sequence ID" value="QDU88074.1"/>
    <property type="molecule type" value="Genomic_DNA"/>
</dbReference>
<dbReference type="Gene3D" id="3.30.230.10">
    <property type="match status" value="1"/>
</dbReference>
<keyword evidence="3 5" id="KW-0227">DNA damage</keyword>
<dbReference type="InterPro" id="IPR042121">
    <property type="entry name" value="MutL_C_regsub"/>
</dbReference>
<dbReference type="SMART" id="SM00853">
    <property type="entry name" value="MutL_C"/>
    <property type="match status" value="1"/>
</dbReference>
<evidence type="ECO:0000313" key="9">
    <source>
        <dbReference type="EMBL" id="QDU88074.1"/>
    </source>
</evidence>
<dbReference type="GO" id="GO:0016887">
    <property type="term" value="F:ATP hydrolysis activity"/>
    <property type="evidence" value="ECO:0007669"/>
    <property type="project" value="InterPro"/>
</dbReference>
<dbReference type="FunFam" id="3.30.565.10:FF:000003">
    <property type="entry name" value="DNA mismatch repair endonuclease MutL"/>
    <property type="match status" value="1"/>
</dbReference>
<evidence type="ECO:0000256" key="4">
    <source>
        <dbReference type="ARBA" id="ARBA00023204"/>
    </source>
</evidence>
<sequence>MPTIRALPSSVVNKIAAGEVIERPASVVKELLENAVDAGATRVDVAIERGGVDLIRISDNGCGIAADELPLAVTNHATSKIASADDLFRVGTLGFRGEALASIAEVSRFVMRSRTADAASGAELRVHGGVAEGVAPAGCPVGTTIEVRDLFYNVPVRQKFLRTPGTEIGHITEAMSRIALAAPQTHFTLSHNGRVVHDLPGLPTSELPHWRERIGRLFGDEIAAALVPVESENQGVRLAGFVAGPHESRSNNRLQYLLLNGRAIRDRSLQHALGEAYRGLLLTGRYPICFLRLDMPPELVDVNVHPTKLEVRFQDGGRLYSQLLGTIRTKFLSTDLKAPGTDGGDLPAAGGFRPFPQLGGSAGPGAGAPEADASELVNWAKRELSQQRFDQPAEPRPMPPGEPLVLHRFRNQPPEGAAPHGPDGTSDSGPAAPMDGQIDGRIDGRIDAAHNQPTGAPHVGAAKAIQLHNRYLIVESQAGMEVIDQHALHERILYEQLRAKVLGGALETQRLLVPEPVDFTPAEAAAALENRALLAQLGVAVDPFGGDTVLVSSYPAMLANLPPAEVLRDLVERLISGGRAPDARDLLDELLHTISCKAAVKYGDRLSAEEVDALLAHRHLTENHHHCPHGRPTALVFTCDDLDRRFQRI</sequence>
<dbReference type="CDD" id="cd16926">
    <property type="entry name" value="HATPase_MutL-MLH-PMS-like"/>
    <property type="match status" value="1"/>
</dbReference>
<dbReference type="InterPro" id="IPR020568">
    <property type="entry name" value="Ribosomal_Su5_D2-typ_SF"/>
</dbReference>
<proteinExistence type="inferred from homology"/>
<dbReference type="InterPro" id="IPR020667">
    <property type="entry name" value="DNA_mismatch_repair_MutL"/>
</dbReference>
<evidence type="ECO:0000256" key="5">
    <source>
        <dbReference type="HAMAP-Rule" id="MF_00149"/>
    </source>
</evidence>
<dbReference type="CDD" id="cd00782">
    <property type="entry name" value="MutL_Trans"/>
    <property type="match status" value="1"/>
</dbReference>
<dbReference type="InterPro" id="IPR038973">
    <property type="entry name" value="MutL/Mlh/Pms-like"/>
</dbReference>
<evidence type="ECO:0000259" key="8">
    <source>
        <dbReference type="SMART" id="SM01340"/>
    </source>
</evidence>
<evidence type="ECO:0000256" key="1">
    <source>
        <dbReference type="ARBA" id="ARBA00006082"/>
    </source>
</evidence>
<dbReference type="PANTHER" id="PTHR10073">
    <property type="entry name" value="DNA MISMATCH REPAIR PROTEIN MLH, PMS, MUTL"/>
    <property type="match status" value="1"/>
</dbReference>